<evidence type="ECO:0000256" key="10">
    <source>
        <dbReference type="RuleBase" id="RU003906"/>
    </source>
</evidence>
<evidence type="ECO:0000256" key="3">
    <source>
        <dbReference type="ARBA" id="ARBA00022730"/>
    </source>
</evidence>
<keyword evidence="4 8" id="KW-0694">RNA-binding</keyword>
<dbReference type="HAMAP" id="MF_01325_B">
    <property type="entry name" value="Ribosomal_uL3_B"/>
    <property type="match status" value="1"/>
</dbReference>
<dbReference type="GO" id="GO:0019843">
    <property type="term" value="F:rRNA binding"/>
    <property type="evidence" value="ECO:0007669"/>
    <property type="project" value="UniProtKB-UniRule"/>
</dbReference>
<evidence type="ECO:0000256" key="1">
    <source>
        <dbReference type="ARBA" id="ARBA00006540"/>
    </source>
</evidence>
<dbReference type="Gene3D" id="3.30.160.810">
    <property type="match status" value="1"/>
</dbReference>
<keyword evidence="2 8" id="KW-0488">Methylation</keyword>
<dbReference type="FunFam" id="2.40.30.10:FF:000004">
    <property type="entry name" value="50S ribosomal protein L3"/>
    <property type="match status" value="1"/>
</dbReference>
<evidence type="ECO:0000256" key="7">
    <source>
        <dbReference type="ARBA" id="ARBA00035243"/>
    </source>
</evidence>
<comment type="subunit">
    <text evidence="8 10">Part of the 50S ribosomal subunit. Forms a cluster with proteins L14 and L19.</text>
</comment>
<comment type="PTM">
    <text evidence="8">Methylated by PrmB.</text>
</comment>
<dbReference type="OrthoDB" id="9806135at2"/>
<dbReference type="Gene3D" id="2.40.30.10">
    <property type="entry name" value="Translation factors"/>
    <property type="match status" value="1"/>
</dbReference>
<keyword evidence="13" id="KW-1185">Reference proteome</keyword>
<accession>E8Q5X7</accession>
<gene>
    <name evidence="8 12" type="primary">rplC</name>
    <name evidence="12" type="ordered locus">BVAF_192</name>
</gene>
<protein>
    <recommendedName>
        <fullName evidence="7 8">Large ribosomal subunit protein uL3</fullName>
    </recommendedName>
</protein>
<dbReference type="KEGG" id="bva:BVAF_192"/>
<reference evidence="12 13" key="1">
    <citation type="journal article" date="2010" name="BMC Genomics">
        <title>Unprecedented loss of ammonia assimilation capability in a urease-encoding bacterial mutualist.</title>
        <authorList>
            <person name="Williams L.E."/>
            <person name="Wernegreen J.J."/>
        </authorList>
    </citation>
    <scope>NUCLEOTIDE SEQUENCE [LARGE SCALE GENOMIC DNA]</scope>
    <source>
        <strain evidence="12 13">BVAF</strain>
    </source>
</reference>
<dbReference type="RefSeq" id="WP_013516518.1">
    <property type="nucleotide sequence ID" value="NC_014909.2"/>
</dbReference>
<dbReference type="HOGENOM" id="CLU_044142_4_1_6"/>
<name>E8Q5X7_BLOVB</name>
<evidence type="ECO:0000313" key="12">
    <source>
        <dbReference type="EMBL" id="ADV33593.1"/>
    </source>
</evidence>
<comment type="function">
    <text evidence="8 10">One of the primary rRNA binding proteins, it binds directly near the 3'-end of the 23S rRNA, where it nucleates assembly of the 50S subunit.</text>
</comment>
<evidence type="ECO:0000256" key="4">
    <source>
        <dbReference type="ARBA" id="ARBA00022884"/>
    </source>
</evidence>
<dbReference type="AlphaFoldDB" id="E8Q5X7"/>
<organism evidence="12 13">
    <name type="scientific">Blochmanniella vafra (strain BVAF)</name>
    <dbReference type="NCBI Taxonomy" id="859654"/>
    <lineage>
        <taxon>Bacteria</taxon>
        <taxon>Pseudomonadati</taxon>
        <taxon>Pseudomonadota</taxon>
        <taxon>Gammaproteobacteria</taxon>
        <taxon>Enterobacterales</taxon>
        <taxon>Enterobacteriaceae</taxon>
        <taxon>ant endosymbionts</taxon>
        <taxon>Candidatus Blochmanniella</taxon>
    </lineage>
</organism>
<dbReference type="GO" id="GO:0006412">
    <property type="term" value="P:translation"/>
    <property type="evidence" value="ECO:0007669"/>
    <property type="project" value="UniProtKB-UniRule"/>
</dbReference>
<dbReference type="FunFam" id="3.30.160.810:FF:000001">
    <property type="entry name" value="50S ribosomal protein L3"/>
    <property type="match status" value="1"/>
</dbReference>
<dbReference type="STRING" id="859654.BVAF_192"/>
<keyword evidence="6 8" id="KW-0687">Ribonucleoprotein</keyword>
<dbReference type="InterPro" id="IPR009000">
    <property type="entry name" value="Transl_B-barrel_sf"/>
</dbReference>
<proteinExistence type="inferred from homology"/>
<keyword evidence="5 8" id="KW-0689">Ribosomal protein</keyword>
<dbReference type="GO" id="GO:0022625">
    <property type="term" value="C:cytosolic large ribosomal subunit"/>
    <property type="evidence" value="ECO:0007669"/>
    <property type="project" value="TreeGrafter"/>
</dbReference>
<evidence type="ECO:0000256" key="2">
    <source>
        <dbReference type="ARBA" id="ARBA00022481"/>
    </source>
</evidence>
<comment type="similarity">
    <text evidence="1 8 9">Belongs to the universal ribosomal protein uL3 family.</text>
</comment>
<evidence type="ECO:0000256" key="11">
    <source>
        <dbReference type="SAM" id="MobiDB-lite"/>
    </source>
</evidence>
<dbReference type="PANTHER" id="PTHR11229:SF16">
    <property type="entry name" value="LARGE RIBOSOMAL SUBUNIT PROTEIN UL3C"/>
    <property type="match status" value="1"/>
</dbReference>
<keyword evidence="3 8" id="KW-0699">rRNA-binding</keyword>
<dbReference type="InterPro" id="IPR000597">
    <property type="entry name" value="Ribosomal_uL3"/>
</dbReference>
<evidence type="ECO:0000256" key="9">
    <source>
        <dbReference type="RuleBase" id="RU003905"/>
    </source>
</evidence>
<dbReference type="PANTHER" id="PTHR11229">
    <property type="entry name" value="50S RIBOSOMAL PROTEIN L3"/>
    <property type="match status" value="1"/>
</dbReference>
<evidence type="ECO:0000256" key="6">
    <source>
        <dbReference type="ARBA" id="ARBA00023274"/>
    </source>
</evidence>
<dbReference type="Pfam" id="PF00297">
    <property type="entry name" value="Ribosomal_L3"/>
    <property type="match status" value="1"/>
</dbReference>
<dbReference type="NCBIfam" id="TIGR03625">
    <property type="entry name" value="L3_bact"/>
    <property type="match status" value="1"/>
</dbReference>
<dbReference type="EMBL" id="CP002189">
    <property type="protein sequence ID" value="ADV33593.1"/>
    <property type="molecule type" value="Genomic_DNA"/>
</dbReference>
<sequence length="217" mass="23322">MNGLIGRKLGMTRLFGEDGVSIPVTMVEVLPNHVIQIKNLKRDGYCAVQVTTGHSKVNCLNKPQLGHLKKAGVKPGKGLWEFRVNSDSTISLGDVITIEIFKNAKEVDVTGISKGKGFSGTIKRWNFHTQDASHGNSLSHRAPGSIGQNQTPGKVFKGKKMAGQLGNSRVTVQNLKIINVNLNDNVLLIKGAIPGTIGEHVIVKKSIKVKFGNAGVI</sequence>
<dbReference type="Proteomes" id="UP000007464">
    <property type="component" value="Chromosome"/>
</dbReference>
<dbReference type="SUPFAM" id="SSF50447">
    <property type="entry name" value="Translation proteins"/>
    <property type="match status" value="1"/>
</dbReference>
<evidence type="ECO:0000256" key="5">
    <source>
        <dbReference type="ARBA" id="ARBA00022980"/>
    </source>
</evidence>
<feature type="region of interest" description="Disordered" evidence="11">
    <location>
        <begin position="132"/>
        <end position="151"/>
    </location>
</feature>
<dbReference type="PROSITE" id="PS00474">
    <property type="entry name" value="RIBOSOMAL_L3"/>
    <property type="match status" value="1"/>
</dbReference>
<dbReference type="GO" id="GO:0003735">
    <property type="term" value="F:structural constituent of ribosome"/>
    <property type="evidence" value="ECO:0007669"/>
    <property type="project" value="UniProtKB-UniRule"/>
</dbReference>
<evidence type="ECO:0000256" key="8">
    <source>
        <dbReference type="HAMAP-Rule" id="MF_01325"/>
    </source>
</evidence>
<evidence type="ECO:0000313" key="13">
    <source>
        <dbReference type="Proteomes" id="UP000007464"/>
    </source>
</evidence>
<dbReference type="InterPro" id="IPR019926">
    <property type="entry name" value="Ribosomal_uL3_CS"/>
</dbReference>
<feature type="modified residue" description="N5-methylglutamine" evidence="8">
    <location>
        <position position="150"/>
    </location>
</feature>
<dbReference type="InterPro" id="IPR019927">
    <property type="entry name" value="Ribosomal_uL3_bac/org-type"/>
</dbReference>